<evidence type="ECO:0000256" key="1">
    <source>
        <dbReference type="SAM" id="MobiDB-lite"/>
    </source>
</evidence>
<organism evidence="2 3">
    <name type="scientific">Zalophus californianus</name>
    <name type="common">California sealion</name>
    <dbReference type="NCBI Taxonomy" id="9704"/>
    <lineage>
        <taxon>Eukaryota</taxon>
        <taxon>Metazoa</taxon>
        <taxon>Chordata</taxon>
        <taxon>Craniata</taxon>
        <taxon>Vertebrata</taxon>
        <taxon>Euteleostomi</taxon>
        <taxon>Mammalia</taxon>
        <taxon>Eutheria</taxon>
        <taxon>Laurasiatheria</taxon>
        <taxon>Carnivora</taxon>
        <taxon>Caniformia</taxon>
        <taxon>Pinnipedia</taxon>
        <taxon>Otariidae</taxon>
        <taxon>Zalophus</taxon>
    </lineage>
</organism>
<name>A0A6J2BWF8_ZALCA</name>
<dbReference type="AlphaFoldDB" id="A0A6J2BWF8"/>
<dbReference type="KEGG" id="zca:113914412"/>
<feature type="compositionally biased region" description="Basic and acidic residues" evidence="1">
    <location>
        <begin position="60"/>
        <end position="81"/>
    </location>
</feature>
<evidence type="ECO:0000313" key="3">
    <source>
        <dbReference type="RefSeq" id="XP_027435391.2"/>
    </source>
</evidence>
<protein>
    <submittedName>
        <fullName evidence="3">Uncharacterized protein LOC113914412</fullName>
    </submittedName>
</protein>
<evidence type="ECO:0000313" key="2">
    <source>
        <dbReference type="Proteomes" id="UP000515165"/>
    </source>
</evidence>
<dbReference type="RefSeq" id="XP_027435391.2">
    <property type="nucleotide sequence ID" value="XM_027579590.2"/>
</dbReference>
<dbReference type="GeneID" id="113914412"/>
<reference evidence="3" key="1">
    <citation type="submission" date="2025-08" db="UniProtKB">
        <authorList>
            <consortium name="RefSeq"/>
        </authorList>
    </citation>
    <scope>IDENTIFICATION</scope>
    <source>
        <tissue evidence="3">Blood</tissue>
    </source>
</reference>
<proteinExistence type="predicted"/>
<keyword evidence="2" id="KW-1185">Reference proteome</keyword>
<dbReference type="Proteomes" id="UP000515165">
    <property type="component" value="Chromosome 11"/>
</dbReference>
<gene>
    <name evidence="3" type="primary">LOC113914412</name>
</gene>
<feature type="region of interest" description="Disordered" evidence="1">
    <location>
        <begin position="1"/>
        <end position="162"/>
    </location>
</feature>
<accession>A0A6J2BWF8</accession>
<sequence>MRLDREADSRSWLQSRGSESRGRTSRRTPDPGSDPGTQNHEAGPRGGLQILAPIPGLRTTRLDREADSRSWLRSRVSEPRGRTARRIPDLNSDPQLGTTRRDREADSGPQLRSPTPNRTMRRNREVDSGPQLGTTRRDRKEDSGPQPQSPTPNHEAGPRGRL</sequence>